<dbReference type="PANTHER" id="PTHR47642">
    <property type="entry name" value="ATP-DEPENDENT DNA HELICASE"/>
    <property type="match status" value="1"/>
</dbReference>
<dbReference type="Pfam" id="PF13245">
    <property type="entry name" value="AAA_19"/>
    <property type="match status" value="1"/>
</dbReference>
<reference evidence="2" key="2">
    <citation type="journal article" date="2023" name="IMA Fungus">
        <title>Comparative genomic study of the Penicillium genus elucidates a diverse pangenome and 15 lateral gene transfer events.</title>
        <authorList>
            <person name="Petersen C."/>
            <person name="Sorensen T."/>
            <person name="Nielsen M.R."/>
            <person name="Sondergaard T.E."/>
            <person name="Sorensen J.L."/>
            <person name="Fitzpatrick D.A."/>
            <person name="Frisvad J.C."/>
            <person name="Nielsen K.L."/>
        </authorList>
    </citation>
    <scope>NUCLEOTIDE SEQUENCE</scope>
    <source>
        <strain evidence="2">IBT 15544</strain>
    </source>
</reference>
<dbReference type="PANTHER" id="PTHR47642:SF5">
    <property type="entry name" value="ATP-DEPENDENT DNA HELICASE"/>
    <property type="match status" value="1"/>
</dbReference>
<keyword evidence="3" id="KW-1185">Reference proteome</keyword>
<dbReference type="OrthoDB" id="432234at2759"/>
<accession>A0A9W9N8I4</accession>
<comment type="caution">
    <text evidence="2">The sequence shown here is derived from an EMBL/GenBank/DDBJ whole genome shotgun (WGS) entry which is preliminary data.</text>
</comment>
<sequence length="299" mass="32784">MPLKPLVSRRIRAHGSAPINTLPSSTHSLRPDHALDLRFVPSAILQDWESHLANRKKPVQDGEPSEPATAPLHDFDLTDGDGVLQPALTNADIPDDTQARPTLLENPTPASLLALVARHIHLNTKQSLVVRRLLSEIMTWPDQSFDPSRRKQLLCIAGEGGTGKTQIPRAIEAALELLGRKHEVILTAPTGAAADILGGNTYHTSLGINLSHKAAISTRAKKTILVIDEMSMVDLRMLSVINNQCKLARSLPRSSPDLFGSFHIVILIGDFFQFPPVRGPPLWKKPRYRVDDDAAGRLI</sequence>
<protein>
    <recommendedName>
        <fullName evidence="4">DNA helicase</fullName>
    </recommendedName>
</protein>
<dbReference type="EMBL" id="JAPQKR010000005">
    <property type="protein sequence ID" value="KAJ5215234.1"/>
    <property type="molecule type" value="Genomic_DNA"/>
</dbReference>
<dbReference type="SUPFAM" id="SSF52540">
    <property type="entry name" value="P-loop containing nucleoside triphosphate hydrolases"/>
    <property type="match status" value="1"/>
</dbReference>
<evidence type="ECO:0000256" key="1">
    <source>
        <dbReference type="SAM" id="MobiDB-lite"/>
    </source>
</evidence>
<proteinExistence type="predicted"/>
<dbReference type="RefSeq" id="XP_058311047.1">
    <property type="nucleotide sequence ID" value="XM_058448703.1"/>
</dbReference>
<dbReference type="GeneID" id="83176004"/>
<evidence type="ECO:0000313" key="2">
    <source>
        <dbReference type="EMBL" id="KAJ5215234.1"/>
    </source>
</evidence>
<name>A0A9W9N8I4_9EURO</name>
<dbReference type="Gene3D" id="3.40.50.300">
    <property type="entry name" value="P-loop containing nucleotide triphosphate hydrolases"/>
    <property type="match status" value="1"/>
</dbReference>
<dbReference type="Proteomes" id="UP001150904">
    <property type="component" value="Unassembled WGS sequence"/>
</dbReference>
<dbReference type="InterPro" id="IPR027417">
    <property type="entry name" value="P-loop_NTPase"/>
</dbReference>
<evidence type="ECO:0008006" key="4">
    <source>
        <dbReference type="Google" id="ProtNLM"/>
    </source>
</evidence>
<feature type="region of interest" description="Disordered" evidence="1">
    <location>
        <begin position="55"/>
        <end position="102"/>
    </location>
</feature>
<evidence type="ECO:0000313" key="3">
    <source>
        <dbReference type="Proteomes" id="UP001150904"/>
    </source>
</evidence>
<organism evidence="2 3">
    <name type="scientific">Penicillium cinerascens</name>
    <dbReference type="NCBI Taxonomy" id="70096"/>
    <lineage>
        <taxon>Eukaryota</taxon>
        <taxon>Fungi</taxon>
        <taxon>Dikarya</taxon>
        <taxon>Ascomycota</taxon>
        <taxon>Pezizomycotina</taxon>
        <taxon>Eurotiomycetes</taxon>
        <taxon>Eurotiomycetidae</taxon>
        <taxon>Eurotiales</taxon>
        <taxon>Aspergillaceae</taxon>
        <taxon>Penicillium</taxon>
    </lineage>
</organism>
<dbReference type="AlphaFoldDB" id="A0A9W9N8I4"/>
<dbReference type="InterPro" id="IPR051055">
    <property type="entry name" value="PIF1_helicase"/>
</dbReference>
<gene>
    <name evidence="2" type="ORF">N7498_001641</name>
</gene>
<reference evidence="2" key="1">
    <citation type="submission" date="2022-12" db="EMBL/GenBank/DDBJ databases">
        <authorList>
            <person name="Petersen C."/>
        </authorList>
    </citation>
    <scope>NUCLEOTIDE SEQUENCE</scope>
    <source>
        <strain evidence="2">IBT 15544</strain>
    </source>
</reference>